<dbReference type="Proteomes" id="UP000034349">
    <property type="component" value="Unassembled WGS sequence"/>
</dbReference>
<accession>A0A0G0B8H5</accession>
<comment type="caution">
    <text evidence="2">The sequence shown here is derived from an EMBL/GenBank/DDBJ whole genome shotgun (WGS) entry which is preliminary data.</text>
</comment>
<evidence type="ECO:0000259" key="1">
    <source>
        <dbReference type="Pfam" id="PF00149"/>
    </source>
</evidence>
<organism evidence="2 3">
    <name type="scientific">Candidatus Roizmanbacteria bacterium GW2011_GWA2_32_13</name>
    <dbReference type="NCBI Taxonomy" id="1618475"/>
    <lineage>
        <taxon>Bacteria</taxon>
        <taxon>Candidatus Roizmaniibacteriota</taxon>
    </lineage>
</organism>
<dbReference type="EMBL" id="LBOK01000032">
    <property type="protein sequence ID" value="KKP35085.1"/>
    <property type="molecule type" value="Genomic_DNA"/>
</dbReference>
<evidence type="ECO:0000313" key="2">
    <source>
        <dbReference type="EMBL" id="KKP35085.1"/>
    </source>
</evidence>
<dbReference type="Pfam" id="PF00149">
    <property type="entry name" value="Metallophos"/>
    <property type="match status" value="1"/>
</dbReference>
<dbReference type="AlphaFoldDB" id="A0A0G0B8H5"/>
<reference evidence="2 3" key="1">
    <citation type="journal article" date="2015" name="Nature">
        <title>rRNA introns, odd ribosomes, and small enigmatic genomes across a large radiation of phyla.</title>
        <authorList>
            <person name="Brown C.T."/>
            <person name="Hug L.A."/>
            <person name="Thomas B.C."/>
            <person name="Sharon I."/>
            <person name="Castelle C.J."/>
            <person name="Singh A."/>
            <person name="Wilkins M.J."/>
            <person name="Williams K.H."/>
            <person name="Banfield J.F."/>
        </authorList>
    </citation>
    <scope>NUCLEOTIDE SEQUENCE [LARGE SCALE GENOMIC DNA]</scope>
</reference>
<dbReference type="InterPro" id="IPR004843">
    <property type="entry name" value="Calcineurin-like_PHP"/>
</dbReference>
<sequence>MKILVFSDTHLYLPFDSKKFNFLKKIVFDADQVIINGDFFDSYMNTFDEFVKSPWNKLFPILKSKKTVYIYGNHDQKKFSDNRTNLFSEMQTERYKMKTDNKIYIFEHGHKTRPTPDMLFKMSWKLKHYGIIFVHLARNLMIKIFGKFIIRLMFGRLNKGSKKIIKKLYKPKNNEFYIVGHNHYGEIDEKNQFATSGMILYGFAQYIIINLKTGKITLHEKWYK</sequence>
<dbReference type="InterPro" id="IPR029052">
    <property type="entry name" value="Metallo-depent_PP-like"/>
</dbReference>
<name>A0A0G0B8H5_9BACT</name>
<protein>
    <recommendedName>
        <fullName evidence="1">Calcineurin-like phosphoesterase domain-containing protein</fullName>
    </recommendedName>
</protein>
<feature type="domain" description="Calcineurin-like phosphoesterase" evidence="1">
    <location>
        <begin position="1"/>
        <end position="184"/>
    </location>
</feature>
<dbReference type="SUPFAM" id="SSF56300">
    <property type="entry name" value="Metallo-dependent phosphatases"/>
    <property type="match status" value="1"/>
</dbReference>
<proteinExistence type="predicted"/>
<dbReference type="Gene3D" id="3.60.21.10">
    <property type="match status" value="1"/>
</dbReference>
<evidence type="ECO:0000313" key="3">
    <source>
        <dbReference type="Proteomes" id="UP000034349"/>
    </source>
</evidence>
<dbReference type="GO" id="GO:0016787">
    <property type="term" value="F:hydrolase activity"/>
    <property type="evidence" value="ECO:0007669"/>
    <property type="project" value="InterPro"/>
</dbReference>
<gene>
    <name evidence="2" type="ORF">UR23_C0032G0003</name>
</gene>